<dbReference type="GO" id="GO:0005886">
    <property type="term" value="C:plasma membrane"/>
    <property type="evidence" value="ECO:0007669"/>
    <property type="project" value="TreeGrafter"/>
</dbReference>
<dbReference type="PANTHER" id="PTHR12191:SF21">
    <property type="entry name" value="ZINC TRANSPORTER ZIP4"/>
    <property type="match status" value="1"/>
</dbReference>
<dbReference type="AlphaFoldDB" id="A0A6J1W499"/>
<reference evidence="8" key="1">
    <citation type="submission" date="2025-08" db="UniProtKB">
        <authorList>
            <consortium name="RefSeq"/>
        </authorList>
    </citation>
    <scope>IDENTIFICATION</scope>
</reference>
<name>A0A6J1W499_9SAUR</name>
<gene>
    <name evidence="8" type="primary">LOC113432162</name>
</gene>
<feature type="transmembrane region" description="Helical" evidence="6">
    <location>
        <begin position="89"/>
        <end position="108"/>
    </location>
</feature>
<dbReference type="InterPro" id="IPR003689">
    <property type="entry name" value="ZIP"/>
</dbReference>
<evidence type="ECO:0000256" key="5">
    <source>
        <dbReference type="ARBA" id="ARBA00023136"/>
    </source>
</evidence>
<keyword evidence="5 6" id="KW-0472">Membrane</keyword>
<dbReference type="GeneID" id="113432162"/>
<keyword evidence="4 6" id="KW-1133">Transmembrane helix</keyword>
<proteinExistence type="inferred from homology"/>
<feature type="transmembrane region" description="Helical" evidence="6">
    <location>
        <begin position="120"/>
        <end position="143"/>
    </location>
</feature>
<comment type="subcellular location">
    <subcellularLocation>
        <location evidence="1">Membrane</location>
        <topology evidence="1">Multi-pass membrane protein</topology>
    </subcellularLocation>
</comment>
<dbReference type="PANTHER" id="PTHR12191">
    <property type="entry name" value="SOLUTE CARRIER FAMILY 39"/>
    <property type="match status" value="1"/>
</dbReference>
<evidence type="ECO:0000256" key="3">
    <source>
        <dbReference type="ARBA" id="ARBA00022692"/>
    </source>
</evidence>
<dbReference type="Proteomes" id="UP000504612">
    <property type="component" value="Unplaced"/>
</dbReference>
<protein>
    <submittedName>
        <fullName evidence="8">Zinc transporter ZIP4-like</fullName>
    </submittedName>
</protein>
<keyword evidence="7" id="KW-1185">Reference proteome</keyword>
<evidence type="ECO:0000256" key="4">
    <source>
        <dbReference type="ARBA" id="ARBA00022989"/>
    </source>
</evidence>
<dbReference type="GO" id="GO:0030003">
    <property type="term" value="P:intracellular monoatomic cation homeostasis"/>
    <property type="evidence" value="ECO:0007669"/>
    <property type="project" value="TreeGrafter"/>
</dbReference>
<accession>A0A6J1W499</accession>
<evidence type="ECO:0000256" key="2">
    <source>
        <dbReference type="ARBA" id="ARBA00006939"/>
    </source>
</evidence>
<dbReference type="Pfam" id="PF02535">
    <property type="entry name" value="Zip"/>
    <property type="match status" value="1"/>
</dbReference>
<dbReference type="RefSeq" id="XP_026550142.1">
    <property type="nucleotide sequence ID" value="XM_026694357.1"/>
</dbReference>
<evidence type="ECO:0000313" key="8">
    <source>
        <dbReference type="RefSeq" id="XP_026550142.1"/>
    </source>
</evidence>
<sequence>MGTPEFQERGATLSVGQRCWPALGGGASPPPFSHCPPPSTTPPAGDFAALLHAGLSVKRALLLNFVSALTAFLGLYIALSVSTGEEFEAWIFTVATGLFLYVALCDMLPALMNVKDKRPWLLFALQNLGLLSGWAILLVLSLFEENITL</sequence>
<evidence type="ECO:0000313" key="7">
    <source>
        <dbReference type="Proteomes" id="UP000504612"/>
    </source>
</evidence>
<organism evidence="7 8">
    <name type="scientific">Notechis scutatus</name>
    <name type="common">mainland tiger snake</name>
    <dbReference type="NCBI Taxonomy" id="8663"/>
    <lineage>
        <taxon>Eukaryota</taxon>
        <taxon>Metazoa</taxon>
        <taxon>Chordata</taxon>
        <taxon>Craniata</taxon>
        <taxon>Vertebrata</taxon>
        <taxon>Euteleostomi</taxon>
        <taxon>Lepidosauria</taxon>
        <taxon>Squamata</taxon>
        <taxon>Bifurcata</taxon>
        <taxon>Unidentata</taxon>
        <taxon>Episquamata</taxon>
        <taxon>Toxicofera</taxon>
        <taxon>Serpentes</taxon>
        <taxon>Colubroidea</taxon>
        <taxon>Elapidae</taxon>
        <taxon>Hydrophiinae</taxon>
        <taxon>Notechis</taxon>
    </lineage>
</organism>
<evidence type="ECO:0000256" key="6">
    <source>
        <dbReference type="SAM" id="Phobius"/>
    </source>
</evidence>
<comment type="similarity">
    <text evidence="2">Belongs to the ZIP transporter (TC 2.A.5) family.</text>
</comment>
<dbReference type="InterPro" id="IPR050799">
    <property type="entry name" value="ZIP_Transporter"/>
</dbReference>
<dbReference type="GO" id="GO:0005385">
    <property type="term" value="F:zinc ion transmembrane transporter activity"/>
    <property type="evidence" value="ECO:0007669"/>
    <property type="project" value="TreeGrafter"/>
</dbReference>
<feature type="transmembrane region" description="Helical" evidence="6">
    <location>
        <begin position="61"/>
        <end position="83"/>
    </location>
</feature>
<dbReference type="GO" id="GO:0140410">
    <property type="term" value="F:monoatomic cation:bicarbonate symporter activity"/>
    <property type="evidence" value="ECO:0007669"/>
    <property type="project" value="TreeGrafter"/>
</dbReference>
<keyword evidence="3 6" id="KW-0812">Transmembrane</keyword>
<dbReference type="KEGG" id="nss:113432162"/>
<evidence type="ECO:0000256" key="1">
    <source>
        <dbReference type="ARBA" id="ARBA00004141"/>
    </source>
</evidence>
<dbReference type="GO" id="GO:0071578">
    <property type="term" value="P:zinc ion import across plasma membrane"/>
    <property type="evidence" value="ECO:0007669"/>
    <property type="project" value="TreeGrafter"/>
</dbReference>